<comment type="subcellular location">
    <subcellularLocation>
        <location evidence="1">Membrane</location>
        <topology evidence="1">Multi-pass membrane protein</topology>
    </subcellularLocation>
</comment>
<feature type="transmembrane region" description="Helical" evidence="9">
    <location>
        <begin position="51"/>
        <end position="69"/>
    </location>
</feature>
<evidence type="ECO:0000256" key="7">
    <source>
        <dbReference type="ARBA" id="ARBA00023136"/>
    </source>
</evidence>
<keyword evidence="7 9" id="KW-0472">Membrane</keyword>
<feature type="transmembrane region" description="Helical" evidence="9">
    <location>
        <begin position="96"/>
        <end position="120"/>
    </location>
</feature>
<gene>
    <name evidence="10" type="ORF">RIMI_LOCUS17331331</name>
</gene>
<evidence type="ECO:0000256" key="1">
    <source>
        <dbReference type="ARBA" id="ARBA00004141"/>
    </source>
</evidence>
<reference evidence="10" key="1">
    <citation type="submission" date="2023-07" db="EMBL/GenBank/DDBJ databases">
        <authorList>
            <person name="Stuckert A."/>
        </authorList>
    </citation>
    <scope>NUCLEOTIDE SEQUENCE</scope>
</reference>
<name>A0ABN9M9Y6_9NEOB</name>
<evidence type="ECO:0000313" key="10">
    <source>
        <dbReference type="EMBL" id="CAJ0960497.1"/>
    </source>
</evidence>
<feature type="transmembrane region" description="Helical" evidence="9">
    <location>
        <begin position="181"/>
        <end position="203"/>
    </location>
</feature>
<dbReference type="Proteomes" id="UP001176940">
    <property type="component" value="Unassembled WGS sequence"/>
</dbReference>
<keyword evidence="11" id="KW-1185">Reference proteome</keyword>
<dbReference type="PANTHER" id="PTHR32261">
    <property type="entry name" value="CALCIUM HOMEOSTASIS MODULATOR PROTEIN"/>
    <property type="match status" value="1"/>
</dbReference>
<sequence>MDILHKLLKLCSDKKSAIGYGFLTLLTAGGQQLFSLVVFQCPCSEDNLMYGFVFLFAPALVLMIISYFLNSRTWKFFTGCFLNPKKMCPNGYRCQGLYVFVQLTMDALIVPVMWISIALLHGSFYTCAMSGWQNTEYVQHLCRNKSEQCKGQLYKVTCGKAPMPANDIQEITLILQAQSQVIGWCLIAVLASVSLLCTCWSSCNSKVSAIQMSFWRIYVEKEKDKFDQLAQEYANKLAERNLRSFFENKEPTEFDLPNNKAWEKISALYTFNPDHQYYSTLHKFVEHGDNENFNTKEVMMEFVDAPV</sequence>
<dbReference type="PANTHER" id="PTHR32261:SF8">
    <property type="entry name" value="CALCIUM HOMEOSTASIS MODULATOR PROTEIN 5"/>
    <property type="match status" value="1"/>
</dbReference>
<evidence type="ECO:0000313" key="11">
    <source>
        <dbReference type="Proteomes" id="UP001176940"/>
    </source>
</evidence>
<comment type="caution">
    <text evidence="10">The sequence shown here is derived from an EMBL/GenBank/DDBJ whole genome shotgun (WGS) entry which is preliminary data.</text>
</comment>
<evidence type="ECO:0000256" key="5">
    <source>
        <dbReference type="ARBA" id="ARBA00022989"/>
    </source>
</evidence>
<keyword evidence="5 9" id="KW-1133">Transmembrane helix</keyword>
<comment type="similarity">
    <text evidence="2">Belongs to the CALHM family.</text>
</comment>
<evidence type="ECO:0000256" key="4">
    <source>
        <dbReference type="ARBA" id="ARBA00022692"/>
    </source>
</evidence>
<evidence type="ECO:0000256" key="8">
    <source>
        <dbReference type="ARBA" id="ARBA00023303"/>
    </source>
</evidence>
<keyword evidence="3" id="KW-0813">Transport</keyword>
<evidence type="ECO:0000256" key="3">
    <source>
        <dbReference type="ARBA" id="ARBA00022448"/>
    </source>
</evidence>
<dbReference type="EMBL" id="CAUEEQ010050334">
    <property type="protein sequence ID" value="CAJ0960497.1"/>
    <property type="molecule type" value="Genomic_DNA"/>
</dbReference>
<accession>A0ABN9M9Y6</accession>
<feature type="transmembrane region" description="Helical" evidence="9">
    <location>
        <begin position="20"/>
        <end position="39"/>
    </location>
</feature>
<organism evidence="10 11">
    <name type="scientific">Ranitomeya imitator</name>
    <name type="common">mimic poison frog</name>
    <dbReference type="NCBI Taxonomy" id="111125"/>
    <lineage>
        <taxon>Eukaryota</taxon>
        <taxon>Metazoa</taxon>
        <taxon>Chordata</taxon>
        <taxon>Craniata</taxon>
        <taxon>Vertebrata</taxon>
        <taxon>Euteleostomi</taxon>
        <taxon>Amphibia</taxon>
        <taxon>Batrachia</taxon>
        <taxon>Anura</taxon>
        <taxon>Neobatrachia</taxon>
        <taxon>Hyloidea</taxon>
        <taxon>Dendrobatidae</taxon>
        <taxon>Dendrobatinae</taxon>
        <taxon>Ranitomeya</taxon>
    </lineage>
</organism>
<evidence type="ECO:0000256" key="9">
    <source>
        <dbReference type="SAM" id="Phobius"/>
    </source>
</evidence>
<dbReference type="Pfam" id="PF14798">
    <property type="entry name" value="Ca_hom_mod"/>
    <property type="match status" value="1"/>
</dbReference>
<keyword evidence="6" id="KW-0406">Ion transport</keyword>
<keyword evidence="4 9" id="KW-0812">Transmembrane</keyword>
<dbReference type="InterPro" id="IPR029569">
    <property type="entry name" value="CALHM"/>
</dbReference>
<evidence type="ECO:0000256" key="2">
    <source>
        <dbReference type="ARBA" id="ARBA00008497"/>
    </source>
</evidence>
<evidence type="ECO:0000256" key="6">
    <source>
        <dbReference type="ARBA" id="ARBA00023065"/>
    </source>
</evidence>
<protein>
    <submittedName>
        <fullName evidence="10">Uncharacterized protein</fullName>
    </submittedName>
</protein>
<proteinExistence type="inferred from homology"/>
<keyword evidence="8" id="KW-0407">Ion channel</keyword>